<accession>A0A9P8A2S4</accession>
<evidence type="ECO:0000259" key="7">
    <source>
        <dbReference type="PROSITE" id="PS51352"/>
    </source>
</evidence>
<evidence type="ECO:0000256" key="3">
    <source>
        <dbReference type="ARBA" id="ARBA00022989"/>
    </source>
</evidence>
<feature type="chain" id="PRO_5040202180" description="Thioredoxin domain-containing protein" evidence="6">
    <location>
        <begin position="24"/>
        <end position="560"/>
    </location>
</feature>
<evidence type="ECO:0000256" key="4">
    <source>
        <dbReference type="ARBA" id="ARBA00023136"/>
    </source>
</evidence>
<evidence type="ECO:0000256" key="5">
    <source>
        <dbReference type="ARBA" id="ARBA00045246"/>
    </source>
</evidence>
<dbReference type="PROSITE" id="PS00194">
    <property type="entry name" value="THIOREDOXIN_1"/>
    <property type="match status" value="1"/>
</dbReference>
<dbReference type="InterPro" id="IPR052250">
    <property type="entry name" value="PDI_TMX3"/>
</dbReference>
<keyword evidence="2" id="KW-0812">Transmembrane</keyword>
<gene>
    <name evidence="8" type="ORF">KVV02_007753</name>
</gene>
<dbReference type="Proteomes" id="UP000717515">
    <property type="component" value="Unassembled WGS sequence"/>
</dbReference>
<evidence type="ECO:0000313" key="9">
    <source>
        <dbReference type="Proteomes" id="UP000717515"/>
    </source>
</evidence>
<keyword evidence="3" id="KW-1133">Transmembrane helix</keyword>
<feature type="domain" description="Thioredoxin" evidence="7">
    <location>
        <begin position="125"/>
        <end position="360"/>
    </location>
</feature>
<dbReference type="Gene3D" id="3.40.30.10">
    <property type="entry name" value="Glutaredoxin"/>
    <property type="match status" value="3"/>
</dbReference>
<dbReference type="GO" id="GO:0005789">
    <property type="term" value="C:endoplasmic reticulum membrane"/>
    <property type="evidence" value="ECO:0007669"/>
    <property type="project" value="UniProtKB-SubCell"/>
</dbReference>
<dbReference type="Pfam" id="PF13848">
    <property type="entry name" value="Thioredoxin_6"/>
    <property type="match status" value="1"/>
</dbReference>
<dbReference type="PROSITE" id="PS51257">
    <property type="entry name" value="PROKAR_LIPOPROTEIN"/>
    <property type="match status" value="1"/>
</dbReference>
<dbReference type="InterPro" id="IPR013766">
    <property type="entry name" value="Thioredoxin_domain"/>
</dbReference>
<dbReference type="PANTHER" id="PTHR46426:SF1">
    <property type="entry name" value="PROTEIN DISULFIDE-ISOMERASE TMX3"/>
    <property type="match status" value="1"/>
</dbReference>
<dbReference type="EMBL" id="JAIFTL010000089">
    <property type="protein sequence ID" value="KAG9323758.1"/>
    <property type="molecule type" value="Genomic_DNA"/>
</dbReference>
<sequence length="560" mass="62577">MLIRNSILSAVIAIAACASGADASAASQALTGKTFDASIADGATFVKFYSSECEHSKKLAPTWEEVAAKHNNLKRTTGFKFAEVNCLTEADLCEDNDIVSYPTMQLFYKGKTVTKYKKRRTVENLTEFVTAYSAEFINVPSNVDAKDIGEVRVNALGKVVALDADSYARRTPFGPWLIEYYAPWCGHCKALAPIYEQLAVALKDKVNVAKIDCTTNEDICQNVYIRGYPTIRLHQHGESIEYRKQRSVEAMAEFALAAIVPSVKPITLEQLPEIRHTKDVTFVYAHDEKTNPEITALIERQSQIYYEIADLYESKDPELARELSVSSPSLTVLKDNRQYTYPGSLTDSAAVQEWIKEIRKPLVLTLTNSNVGAFLSQPGWIALGIVDPTKPATIAARRELIETAYKYKSALSEHEVAVEQPLQFAILDATKWESYVRGAFDLEMINLPAVFVVNSREEMFYPHGLDGRRVPLDHESLLAYFTDIENGVLTPKSMLSLPQKAFRMVQKRFQVVFRFSSKHPMIAMAIGTAFVLAILRKLGGAAPEEAEKKEENEGKDIKQD</sequence>
<dbReference type="PROSITE" id="PS51352">
    <property type="entry name" value="THIOREDOXIN_2"/>
    <property type="match status" value="2"/>
</dbReference>
<evidence type="ECO:0000256" key="1">
    <source>
        <dbReference type="ARBA" id="ARBA00004389"/>
    </source>
</evidence>
<comment type="caution">
    <text evidence="8">The sequence shown here is derived from an EMBL/GenBank/DDBJ whole genome shotgun (WGS) entry which is preliminary data.</text>
</comment>
<protein>
    <recommendedName>
        <fullName evidence="7">Thioredoxin domain-containing protein</fullName>
    </recommendedName>
</protein>
<comment type="function">
    <text evidence="5">Probable disulfide isomerase, which participates in the folding of proteins containing disulfide bonds. May act as a dithiol oxidase. Acts as a regulator of endoplasmic reticulum-mitochondria contact sites via its ability to regulate redox signals.</text>
</comment>
<dbReference type="CDD" id="cd02961">
    <property type="entry name" value="PDI_a_family"/>
    <property type="match status" value="1"/>
</dbReference>
<name>A0A9P8A2S4_MORAP</name>
<dbReference type="Pfam" id="PF00085">
    <property type="entry name" value="Thioredoxin"/>
    <property type="match status" value="2"/>
</dbReference>
<feature type="domain" description="Thioredoxin" evidence="7">
    <location>
        <begin position="14"/>
        <end position="124"/>
    </location>
</feature>
<keyword evidence="6" id="KW-0732">Signal</keyword>
<evidence type="ECO:0000313" key="8">
    <source>
        <dbReference type="EMBL" id="KAG9323758.1"/>
    </source>
</evidence>
<dbReference type="InterPro" id="IPR036249">
    <property type="entry name" value="Thioredoxin-like_sf"/>
</dbReference>
<evidence type="ECO:0000256" key="6">
    <source>
        <dbReference type="SAM" id="SignalP"/>
    </source>
</evidence>
<reference evidence="8" key="1">
    <citation type="submission" date="2021-07" db="EMBL/GenBank/DDBJ databases">
        <title>Draft genome of Mortierella alpina, strain LL118, isolated from an aspen leaf litter sample.</title>
        <authorList>
            <person name="Yang S."/>
            <person name="Vinatzer B.A."/>
        </authorList>
    </citation>
    <scope>NUCLEOTIDE SEQUENCE</scope>
    <source>
        <strain evidence="8">LL118</strain>
    </source>
</reference>
<dbReference type="AlphaFoldDB" id="A0A9P8A2S4"/>
<feature type="signal peptide" evidence="6">
    <location>
        <begin position="1"/>
        <end position="23"/>
    </location>
</feature>
<organism evidence="8 9">
    <name type="scientific">Mortierella alpina</name>
    <name type="common">Oleaginous fungus</name>
    <name type="synonym">Mortierella renispora</name>
    <dbReference type="NCBI Taxonomy" id="64518"/>
    <lineage>
        <taxon>Eukaryota</taxon>
        <taxon>Fungi</taxon>
        <taxon>Fungi incertae sedis</taxon>
        <taxon>Mucoromycota</taxon>
        <taxon>Mortierellomycotina</taxon>
        <taxon>Mortierellomycetes</taxon>
        <taxon>Mortierellales</taxon>
        <taxon>Mortierellaceae</taxon>
        <taxon>Mortierella</taxon>
    </lineage>
</organism>
<comment type="subcellular location">
    <subcellularLocation>
        <location evidence="1">Endoplasmic reticulum membrane</location>
        <topology evidence="1">Single-pass membrane protein</topology>
    </subcellularLocation>
</comment>
<dbReference type="SUPFAM" id="SSF52833">
    <property type="entry name" value="Thioredoxin-like"/>
    <property type="match status" value="3"/>
</dbReference>
<dbReference type="PANTHER" id="PTHR46426">
    <property type="entry name" value="PROTEIN DISULFIDE-ISOMERASE TMX3"/>
    <property type="match status" value="1"/>
</dbReference>
<dbReference type="InterPro" id="IPR017937">
    <property type="entry name" value="Thioredoxin_CS"/>
</dbReference>
<proteinExistence type="predicted"/>
<keyword evidence="4" id="KW-0472">Membrane</keyword>
<evidence type="ECO:0000256" key="2">
    <source>
        <dbReference type="ARBA" id="ARBA00022692"/>
    </source>
</evidence>